<evidence type="ECO:0000313" key="3">
    <source>
        <dbReference type="EMBL" id="ACG34440.1"/>
    </source>
</evidence>
<reference evidence="2" key="2">
    <citation type="journal article" date="2009" name="PLoS Genet.">
        <title>Sequencing, mapping, and analysis of 27,455 maize full-length cDNAs.</title>
        <authorList>
            <person name="Soderlund C."/>
            <person name="Descour A."/>
            <person name="Kudrna D."/>
            <person name="Bomhoff M."/>
            <person name="Boyd L."/>
            <person name="Currie J."/>
            <person name="Angelova A."/>
            <person name="Collura K."/>
            <person name="Wissotski M."/>
            <person name="Ashley E."/>
            <person name="Morrow D."/>
            <person name="Fernandes J."/>
            <person name="Walbot V."/>
            <person name="Yu Y."/>
        </authorList>
    </citation>
    <scope>NUCLEOTIDE SEQUENCE</scope>
    <source>
        <strain evidence="2">B73</strain>
    </source>
</reference>
<keyword evidence="1" id="KW-1133">Transmembrane helix</keyword>
<name>B4FCE8_MAIZE</name>
<proteinExistence type="evidence at transcript level"/>
<dbReference type="EMBL" id="EU962322">
    <property type="protein sequence ID" value="ACG34440.1"/>
    <property type="molecule type" value="mRNA"/>
</dbReference>
<reference evidence="3" key="1">
    <citation type="journal article" date="2009" name="Plant Mol. Biol.">
        <title>Insights into corn genes derived from large-scale cDNA sequencing.</title>
        <authorList>
            <person name="Alexandrov N.N."/>
            <person name="Brover V.V."/>
            <person name="Freidin S."/>
            <person name="Troukhan M.E."/>
            <person name="Tatarinova T.V."/>
            <person name="Zhang H."/>
            <person name="Swaller T.J."/>
            <person name="Lu Y.P."/>
            <person name="Bouck J."/>
            <person name="Flavell R.B."/>
            <person name="Feldmann K.A."/>
        </authorList>
    </citation>
    <scope>NUCLEOTIDE SEQUENCE</scope>
</reference>
<evidence type="ECO:0000313" key="2">
    <source>
        <dbReference type="EMBL" id="ACF79791.1"/>
    </source>
</evidence>
<sequence length="64" mass="6626">MDCSQTPSLDVASPAPAFLFPVLGVLTMAAEISLSLVPCVLTLAHAAPLRSSRRSSSPLHAPLL</sequence>
<keyword evidence="1" id="KW-0472">Membrane</keyword>
<accession>B4FCE8</accession>
<feature type="transmembrane region" description="Helical" evidence="1">
    <location>
        <begin position="18"/>
        <end position="44"/>
    </location>
</feature>
<organism evidence="2">
    <name type="scientific">Zea mays</name>
    <name type="common">Maize</name>
    <dbReference type="NCBI Taxonomy" id="4577"/>
    <lineage>
        <taxon>Eukaryota</taxon>
        <taxon>Viridiplantae</taxon>
        <taxon>Streptophyta</taxon>
        <taxon>Embryophyta</taxon>
        <taxon>Tracheophyta</taxon>
        <taxon>Spermatophyta</taxon>
        <taxon>Magnoliopsida</taxon>
        <taxon>Liliopsida</taxon>
        <taxon>Poales</taxon>
        <taxon>Poaceae</taxon>
        <taxon>PACMAD clade</taxon>
        <taxon>Panicoideae</taxon>
        <taxon>Andropogonodae</taxon>
        <taxon>Andropogoneae</taxon>
        <taxon>Tripsacinae</taxon>
        <taxon>Zea</taxon>
    </lineage>
</organism>
<keyword evidence="1" id="KW-0812">Transmembrane</keyword>
<dbReference type="AlphaFoldDB" id="B4FCE8"/>
<evidence type="ECO:0000256" key="1">
    <source>
        <dbReference type="SAM" id="Phobius"/>
    </source>
</evidence>
<dbReference type="EMBL" id="BT034786">
    <property type="protein sequence ID" value="ACF79791.1"/>
    <property type="molecule type" value="mRNA"/>
</dbReference>
<protein>
    <submittedName>
        <fullName evidence="2">Uncharacterized protein</fullName>
    </submittedName>
</protein>